<dbReference type="EMBL" id="LGRX02009022">
    <property type="protein sequence ID" value="KAK3272349.1"/>
    <property type="molecule type" value="Genomic_DNA"/>
</dbReference>
<gene>
    <name evidence="1" type="ORF">CYMTET_19349</name>
</gene>
<reference evidence="1 2" key="1">
    <citation type="journal article" date="2015" name="Genome Biol. Evol.">
        <title>Comparative Genomics of a Bacterivorous Green Alga Reveals Evolutionary Causalities and Consequences of Phago-Mixotrophic Mode of Nutrition.</title>
        <authorList>
            <person name="Burns J.A."/>
            <person name="Paasch A."/>
            <person name="Narechania A."/>
            <person name="Kim E."/>
        </authorList>
    </citation>
    <scope>NUCLEOTIDE SEQUENCE [LARGE SCALE GENOMIC DNA]</scope>
    <source>
        <strain evidence="1 2">PLY_AMNH</strain>
    </source>
</reference>
<keyword evidence="2" id="KW-1185">Reference proteome</keyword>
<evidence type="ECO:0000313" key="2">
    <source>
        <dbReference type="Proteomes" id="UP001190700"/>
    </source>
</evidence>
<evidence type="ECO:0000313" key="1">
    <source>
        <dbReference type="EMBL" id="KAK3272349.1"/>
    </source>
</evidence>
<protein>
    <submittedName>
        <fullName evidence="1">Uncharacterized protein</fullName>
    </submittedName>
</protein>
<accession>A0AAE0G6A8</accession>
<dbReference type="AlphaFoldDB" id="A0AAE0G6A8"/>
<comment type="caution">
    <text evidence="1">The sequence shown here is derived from an EMBL/GenBank/DDBJ whole genome shotgun (WGS) entry which is preliminary data.</text>
</comment>
<proteinExistence type="predicted"/>
<sequence length="354" mass="38157">MYRSQTAGASPRGGAGRHLVSMGQREESVGADGHWKFVGTTDLAVAQGHVGQLPARVQAEDAAVCAWDESILAELGAAERGCGAEAKRPAKPRFCGSRETCSRWVLRRWPRLKGAVLRGSWSSRWKRLGWALEAVDFEEMRWARPQLPGLERDINELPAGEEASEEDWQAVTRVLQERVANIQAFAWQKEPGSGARGRPQGFLRLEVCAFPLTGRQQQAVNPRAAACRSDEGDREELTAYRREELAKAGAGLRVVSNRVTPSEIQKFLKASEAQGVSMPPAPGSNHVASGGALLQVASGGALMQDVGRGLQTIALQSRPFSGAEQSYNAGEQELCALHHCIGLGGATLSGRNSK</sequence>
<organism evidence="1 2">
    <name type="scientific">Cymbomonas tetramitiformis</name>
    <dbReference type="NCBI Taxonomy" id="36881"/>
    <lineage>
        <taxon>Eukaryota</taxon>
        <taxon>Viridiplantae</taxon>
        <taxon>Chlorophyta</taxon>
        <taxon>Pyramimonadophyceae</taxon>
        <taxon>Pyramimonadales</taxon>
        <taxon>Pyramimonadaceae</taxon>
        <taxon>Cymbomonas</taxon>
    </lineage>
</organism>
<name>A0AAE0G6A8_9CHLO</name>
<dbReference type="Proteomes" id="UP001190700">
    <property type="component" value="Unassembled WGS sequence"/>
</dbReference>